<feature type="transmembrane region" description="Helical" evidence="1">
    <location>
        <begin position="91"/>
        <end position="112"/>
    </location>
</feature>
<feature type="transmembrane region" description="Helical" evidence="1">
    <location>
        <begin position="20"/>
        <end position="38"/>
    </location>
</feature>
<dbReference type="EMBL" id="LXQE01000152">
    <property type="protein sequence ID" value="RCJ35192.1"/>
    <property type="molecule type" value="Genomic_DNA"/>
</dbReference>
<feature type="transmembrane region" description="Helical" evidence="1">
    <location>
        <begin position="50"/>
        <end position="71"/>
    </location>
</feature>
<name>A0A367RIR1_NOSPU</name>
<feature type="transmembrane region" description="Helical" evidence="1">
    <location>
        <begin position="132"/>
        <end position="151"/>
    </location>
</feature>
<keyword evidence="1" id="KW-0472">Membrane</keyword>
<proteinExistence type="predicted"/>
<organism evidence="2 3">
    <name type="scientific">Nostoc punctiforme NIES-2108</name>
    <dbReference type="NCBI Taxonomy" id="1356359"/>
    <lineage>
        <taxon>Bacteria</taxon>
        <taxon>Bacillati</taxon>
        <taxon>Cyanobacteriota</taxon>
        <taxon>Cyanophyceae</taxon>
        <taxon>Nostocales</taxon>
        <taxon>Nostocaceae</taxon>
        <taxon>Nostoc</taxon>
    </lineage>
</organism>
<reference evidence="3" key="1">
    <citation type="submission" date="2016-04" db="EMBL/GenBank/DDBJ databases">
        <authorList>
            <person name="Tabuchi Yagui T.R."/>
        </authorList>
    </citation>
    <scope>NUCLEOTIDE SEQUENCE [LARGE SCALE GENOMIC DNA]</scope>
</reference>
<evidence type="ECO:0000256" key="1">
    <source>
        <dbReference type="SAM" id="Phobius"/>
    </source>
</evidence>
<comment type="caution">
    <text evidence="2">The sequence shown here is derived from an EMBL/GenBank/DDBJ whole genome shotgun (WGS) entry which is preliminary data.</text>
</comment>
<evidence type="ECO:0000313" key="2">
    <source>
        <dbReference type="EMBL" id="RCJ35192.1"/>
    </source>
</evidence>
<feature type="transmembrane region" description="Helical" evidence="1">
    <location>
        <begin position="163"/>
        <end position="185"/>
    </location>
</feature>
<evidence type="ECO:0008006" key="4">
    <source>
        <dbReference type="Google" id="ProtNLM"/>
    </source>
</evidence>
<accession>A0A367RIR1</accession>
<feature type="transmembrane region" description="Helical" evidence="1">
    <location>
        <begin position="347"/>
        <end position="364"/>
    </location>
</feature>
<protein>
    <recommendedName>
        <fullName evidence="4">Oligosaccharide repeat unit polymerase</fullName>
    </recommendedName>
</protein>
<gene>
    <name evidence="2" type="ORF">A6769_19075</name>
</gene>
<keyword evidence="1" id="KW-1133">Transmembrane helix</keyword>
<dbReference type="Proteomes" id="UP000252085">
    <property type="component" value="Unassembled WGS sequence"/>
</dbReference>
<dbReference type="AlphaFoldDB" id="A0A367RIR1"/>
<evidence type="ECO:0000313" key="3">
    <source>
        <dbReference type="Proteomes" id="UP000252085"/>
    </source>
</evidence>
<keyword evidence="1" id="KW-0812">Transmembrane</keyword>
<sequence length="437" mass="48762">MYLSLLDGSLETRMLSISYSISQFICWVIGFLGCVYLLSPKGFDIGKHTIVTMVLINLVIWGSLVGTSIAKPFKKNPSKCLNHNEKITNELTYKGFQITGAIFVFFMVVNYLSGGFFARQQIGNAVETGSPLYFLTAFSTLQYLFFLFLGVRLSRPILNQSNIVSLIILIFSMLVASLTGGRGFSIRMLIYTILGSFYSNLKSKDIIKFIIISIPFVLFFTITIGNVRGNLDFSDSINLVTRAELIGKAATGNLEATGSDYDDPLYSTFTRIAEPTGQIVIDHVVETGSYIGLRNFERITTLFIPKIISDKKPMDDGGERLRDEYGVDITQFTNAPITSMADAFERGGYGAVFMFSLIMSFYLTKLSGYIGRLKNQLLRITLRISFAYTCSVLYAPSILGCISIITYNFIRDGLLIWGLIFVLEATTKKIKNVHEKA</sequence>
<feature type="transmembrane region" description="Helical" evidence="1">
    <location>
        <begin position="385"/>
        <end position="410"/>
    </location>
</feature>
<feature type="transmembrane region" description="Helical" evidence="1">
    <location>
        <begin position="206"/>
        <end position="225"/>
    </location>
</feature>